<accession>A0A6J8E855</accession>
<dbReference type="GO" id="GO:0006508">
    <property type="term" value="P:proteolysis"/>
    <property type="evidence" value="ECO:0007669"/>
    <property type="project" value="InterPro"/>
</dbReference>
<dbReference type="OrthoDB" id="6091153at2759"/>
<keyword evidence="1" id="KW-0808">Transferase</keyword>
<dbReference type="Gene3D" id="4.10.60.10">
    <property type="entry name" value="Zinc finger, CCHC-type"/>
    <property type="match status" value="1"/>
</dbReference>
<evidence type="ECO:0000259" key="8">
    <source>
        <dbReference type="PROSITE" id="PS50158"/>
    </source>
</evidence>
<evidence type="ECO:0000313" key="10">
    <source>
        <dbReference type="EMBL" id="CAC5415822.1"/>
    </source>
</evidence>
<dbReference type="InterPro" id="IPR001995">
    <property type="entry name" value="Peptidase_A2_cat"/>
</dbReference>
<dbReference type="GO" id="GO:0016779">
    <property type="term" value="F:nucleotidyltransferase activity"/>
    <property type="evidence" value="ECO:0007669"/>
    <property type="project" value="UniProtKB-KW"/>
</dbReference>
<feature type="domain" description="Peptidase A2" evidence="9">
    <location>
        <begin position="346"/>
        <end position="396"/>
    </location>
</feature>
<keyword evidence="6" id="KW-0863">Zinc-finger</keyword>
<dbReference type="FunFam" id="1.10.340.70:FF:000001">
    <property type="entry name" value="Retrovirus-related Pol polyprotein from transposon gypsy-like Protein"/>
    <property type="match status" value="1"/>
</dbReference>
<protein>
    <recommendedName>
        <fullName evidence="12">CCHC-type domain-containing protein</fullName>
    </recommendedName>
</protein>
<evidence type="ECO:0000256" key="2">
    <source>
        <dbReference type="ARBA" id="ARBA00022695"/>
    </source>
</evidence>
<evidence type="ECO:0000259" key="9">
    <source>
        <dbReference type="PROSITE" id="PS50175"/>
    </source>
</evidence>
<sequence length="856" mass="96680">MDKRDSSDREICFGGARPKVSMDTGIGLSSTVLSASTPRMIETQKEIQRLTKEYETLQDEISSAPTPKRSSIPSVFQPYGNQGSHSHKHMGSEKPVVRPSKYDGSASWEDYKIQFEMISELNCWTDTQKAMFLATSLSGNAQSVLADIDPIKRKDYQSICAALTSRFGTENRTELFRVQLKNIRKRRDQELPELAQHIKRLSRKAYPKAQLELQEMLSRDHFIDALDDADTRLRIHEAHPKTLDDAVKLAVELEAFYIADKQRDKPSSVRNFAISESSEVSGQIKTLSDVVEELRREFQFLKSGMSQQRSGFNNNNNKPGKRGCWTCGETGHIRRNCPKYDKSENIQCLVDTGANVTILNSKVYDSLSDGNKVVLRPTHTNMKLADGKPVKVRGIGKMNVEIGRTLLTHDVWVADIDEDIDCIIGFDFMKQNMCCIDVANNTMTVNKEQISCAVVNTQGVRCCRVAVSETTVILPGVEQIIPGKVIDIGYAPDCSMLVASDKFVEKHQLLLAKTVVNSSSDVVPMRVLNATDKSVKVYANSIAATCEAVTILDESVCSQELSTEDIPEHLTSLYTSSCVHLNENQRERLRASLLMNQSVFAKDKWDIGRTDIVTHKINTQNTDPIRQKPRRMPFAQRSELASQIDNMLRSDIIEPSESPCTQCNVISDDKSKVSNSNSWINGLSDSEIKCAQREDKNLALIINLMENSDHKPTWHEICSESVVVKALWSQWKRLEIRNNILYRRWEDDTGKKISWQLVVPDSFKTDILTNLHDAVTAGHLGVNKTLGRIRERFYWPGVGENVKEWCHRCHQCGSRKRPPKTFRAPMKTYNVGAVMERVAMDIMGPYRSLNVITDTY</sequence>
<dbReference type="InterPro" id="IPR001878">
    <property type="entry name" value="Znf_CCHC"/>
</dbReference>
<organism evidence="10 11">
    <name type="scientific">Mytilus coruscus</name>
    <name type="common">Sea mussel</name>
    <dbReference type="NCBI Taxonomy" id="42192"/>
    <lineage>
        <taxon>Eukaryota</taxon>
        <taxon>Metazoa</taxon>
        <taxon>Spiralia</taxon>
        <taxon>Lophotrochozoa</taxon>
        <taxon>Mollusca</taxon>
        <taxon>Bivalvia</taxon>
        <taxon>Autobranchia</taxon>
        <taxon>Pteriomorphia</taxon>
        <taxon>Mytilida</taxon>
        <taxon>Mytiloidea</taxon>
        <taxon>Mytilidae</taxon>
        <taxon>Mytilinae</taxon>
        <taxon>Mytilus</taxon>
    </lineage>
</organism>
<dbReference type="AlphaFoldDB" id="A0A6J8E855"/>
<dbReference type="GO" id="GO:0004190">
    <property type="term" value="F:aspartic-type endopeptidase activity"/>
    <property type="evidence" value="ECO:0007669"/>
    <property type="project" value="InterPro"/>
</dbReference>
<dbReference type="GO" id="GO:0004519">
    <property type="term" value="F:endonuclease activity"/>
    <property type="evidence" value="ECO:0007669"/>
    <property type="project" value="UniProtKB-KW"/>
</dbReference>
<evidence type="ECO:0000256" key="7">
    <source>
        <dbReference type="SAM" id="MobiDB-lite"/>
    </source>
</evidence>
<keyword evidence="11" id="KW-1185">Reference proteome</keyword>
<dbReference type="SMART" id="SM00343">
    <property type="entry name" value="ZnF_C2HC"/>
    <property type="match status" value="1"/>
</dbReference>
<dbReference type="Gene3D" id="1.10.340.70">
    <property type="match status" value="1"/>
</dbReference>
<dbReference type="GO" id="GO:0008270">
    <property type="term" value="F:zinc ion binding"/>
    <property type="evidence" value="ECO:0007669"/>
    <property type="project" value="UniProtKB-KW"/>
</dbReference>
<evidence type="ECO:0008006" key="12">
    <source>
        <dbReference type="Google" id="ProtNLM"/>
    </source>
</evidence>
<feature type="compositionally biased region" description="Polar residues" evidence="7">
    <location>
        <begin position="59"/>
        <end position="84"/>
    </location>
</feature>
<feature type="domain" description="CCHC-type" evidence="8">
    <location>
        <begin position="324"/>
        <end position="339"/>
    </location>
</feature>
<dbReference type="InterPro" id="IPR036875">
    <property type="entry name" value="Znf_CCHC_sf"/>
</dbReference>
<dbReference type="Gene3D" id="2.40.70.10">
    <property type="entry name" value="Acid Proteases"/>
    <property type="match status" value="1"/>
</dbReference>
<dbReference type="PANTHER" id="PTHR37984:SF5">
    <property type="entry name" value="PROTEIN NYNRIN-LIKE"/>
    <property type="match status" value="1"/>
</dbReference>
<keyword evidence="5" id="KW-0378">Hydrolase</keyword>
<dbReference type="InterPro" id="IPR043502">
    <property type="entry name" value="DNA/RNA_pol_sf"/>
</dbReference>
<dbReference type="InterPro" id="IPR050951">
    <property type="entry name" value="Retrovirus_Pol_polyprotein"/>
</dbReference>
<dbReference type="Pfam" id="PF00098">
    <property type="entry name" value="zf-CCHC"/>
    <property type="match status" value="1"/>
</dbReference>
<name>A0A6J8E855_MYTCO</name>
<gene>
    <name evidence="10" type="ORF">MCOR_48490</name>
</gene>
<dbReference type="InterPro" id="IPR001969">
    <property type="entry name" value="Aspartic_peptidase_AS"/>
</dbReference>
<dbReference type="PROSITE" id="PS50175">
    <property type="entry name" value="ASP_PROT_RETROV"/>
    <property type="match status" value="1"/>
</dbReference>
<feature type="region of interest" description="Disordered" evidence="7">
    <location>
        <begin position="56"/>
        <end position="98"/>
    </location>
</feature>
<dbReference type="Gene3D" id="3.10.10.10">
    <property type="entry name" value="HIV Type 1 Reverse Transcriptase, subunit A, domain 1"/>
    <property type="match status" value="1"/>
</dbReference>
<dbReference type="Pfam" id="PF17921">
    <property type="entry name" value="Integrase_H2C2"/>
    <property type="match status" value="1"/>
</dbReference>
<proteinExistence type="predicted"/>
<evidence type="ECO:0000256" key="3">
    <source>
        <dbReference type="ARBA" id="ARBA00022722"/>
    </source>
</evidence>
<dbReference type="InterPro" id="IPR041588">
    <property type="entry name" value="Integrase_H2C2"/>
</dbReference>
<keyword evidence="3" id="KW-0540">Nuclease</keyword>
<evidence type="ECO:0000313" key="11">
    <source>
        <dbReference type="Proteomes" id="UP000507470"/>
    </source>
</evidence>
<dbReference type="GO" id="GO:0003676">
    <property type="term" value="F:nucleic acid binding"/>
    <property type="evidence" value="ECO:0007669"/>
    <property type="project" value="InterPro"/>
</dbReference>
<dbReference type="SUPFAM" id="SSF56672">
    <property type="entry name" value="DNA/RNA polymerases"/>
    <property type="match status" value="1"/>
</dbReference>
<evidence type="ECO:0000256" key="1">
    <source>
        <dbReference type="ARBA" id="ARBA00022679"/>
    </source>
</evidence>
<dbReference type="PROSITE" id="PS50158">
    <property type="entry name" value="ZF_CCHC"/>
    <property type="match status" value="1"/>
</dbReference>
<dbReference type="EMBL" id="CACVKT020008520">
    <property type="protein sequence ID" value="CAC5415822.1"/>
    <property type="molecule type" value="Genomic_DNA"/>
</dbReference>
<keyword evidence="4" id="KW-0255">Endonuclease</keyword>
<dbReference type="CDD" id="cd00303">
    <property type="entry name" value="retropepsin_like"/>
    <property type="match status" value="1"/>
</dbReference>
<dbReference type="InterPro" id="IPR021109">
    <property type="entry name" value="Peptidase_aspartic_dom_sf"/>
</dbReference>
<dbReference type="SUPFAM" id="SSF50630">
    <property type="entry name" value="Acid proteases"/>
    <property type="match status" value="1"/>
</dbReference>
<keyword evidence="2" id="KW-0548">Nucleotidyltransferase</keyword>
<dbReference type="SUPFAM" id="SSF57756">
    <property type="entry name" value="Retrovirus zinc finger-like domains"/>
    <property type="match status" value="1"/>
</dbReference>
<keyword evidence="6" id="KW-0862">Zinc</keyword>
<keyword evidence="6" id="KW-0479">Metal-binding</keyword>
<evidence type="ECO:0000256" key="4">
    <source>
        <dbReference type="ARBA" id="ARBA00022759"/>
    </source>
</evidence>
<reference evidence="10 11" key="1">
    <citation type="submission" date="2020-06" db="EMBL/GenBank/DDBJ databases">
        <authorList>
            <person name="Li R."/>
            <person name="Bekaert M."/>
        </authorList>
    </citation>
    <scope>NUCLEOTIDE SEQUENCE [LARGE SCALE GENOMIC DNA]</scope>
    <source>
        <strain evidence="11">wild</strain>
    </source>
</reference>
<dbReference type="PROSITE" id="PS00141">
    <property type="entry name" value="ASP_PROTEASE"/>
    <property type="match status" value="1"/>
</dbReference>
<dbReference type="Proteomes" id="UP000507470">
    <property type="component" value="Unassembled WGS sequence"/>
</dbReference>
<dbReference type="Pfam" id="PF13650">
    <property type="entry name" value="Asp_protease_2"/>
    <property type="match status" value="1"/>
</dbReference>
<dbReference type="PANTHER" id="PTHR37984">
    <property type="entry name" value="PROTEIN CBG26694"/>
    <property type="match status" value="1"/>
</dbReference>
<evidence type="ECO:0000256" key="6">
    <source>
        <dbReference type="PROSITE-ProRule" id="PRU00047"/>
    </source>
</evidence>
<evidence type="ECO:0000256" key="5">
    <source>
        <dbReference type="ARBA" id="ARBA00022801"/>
    </source>
</evidence>